<feature type="region of interest" description="Disordered" evidence="1">
    <location>
        <begin position="1"/>
        <end position="22"/>
    </location>
</feature>
<gene>
    <name evidence="2" type="ORF">DXC51_25805</name>
</gene>
<evidence type="ECO:0000313" key="3">
    <source>
        <dbReference type="Proteomes" id="UP000260812"/>
    </source>
</evidence>
<dbReference type="GeneID" id="97990175"/>
<dbReference type="RefSeq" id="WP_117545706.1">
    <property type="nucleotide sequence ID" value="NZ_QVLV01000029.1"/>
</dbReference>
<proteinExistence type="predicted"/>
<dbReference type="AlphaFoldDB" id="A0A3E3HWH8"/>
<evidence type="ECO:0000256" key="1">
    <source>
        <dbReference type="SAM" id="MobiDB-lite"/>
    </source>
</evidence>
<evidence type="ECO:0000313" key="2">
    <source>
        <dbReference type="EMBL" id="RGE56180.1"/>
    </source>
</evidence>
<protein>
    <submittedName>
        <fullName evidence="2">Uncharacterized protein</fullName>
    </submittedName>
</protein>
<keyword evidence="3" id="KW-1185">Reference proteome</keyword>
<feature type="compositionally biased region" description="Basic and acidic residues" evidence="1">
    <location>
        <begin position="13"/>
        <end position="22"/>
    </location>
</feature>
<dbReference type="Proteomes" id="UP000260812">
    <property type="component" value="Unassembled WGS sequence"/>
</dbReference>
<dbReference type="EMBL" id="QVLV01000029">
    <property type="protein sequence ID" value="RGE56180.1"/>
    <property type="molecule type" value="Genomic_DNA"/>
</dbReference>
<reference evidence="2" key="1">
    <citation type="submission" date="2018-08" db="EMBL/GenBank/DDBJ databases">
        <title>A genome reference for cultivated species of the human gut microbiota.</title>
        <authorList>
            <person name="Zou Y."/>
            <person name="Xue W."/>
            <person name="Luo G."/>
        </authorList>
    </citation>
    <scope>NUCLEOTIDE SEQUENCE [LARGE SCALE GENOMIC DNA]</scope>
    <source>
        <strain evidence="2">TF05-5AC</strain>
    </source>
</reference>
<organism evidence="2 3">
    <name type="scientific">Eisenbergiella massiliensis</name>
    <dbReference type="NCBI Taxonomy" id="1720294"/>
    <lineage>
        <taxon>Bacteria</taxon>
        <taxon>Bacillati</taxon>
        <taxon>Bacillota</taxon>
        <taxon>Clostridia</taxon>
        <taxon>Lachnospirales</taxon>
        <taxon>Lachnospiraceae</taxon>
        <taxon>Eisenbergiella</taxon>
    </lineage>
</organism>
<comment type="caution">
    <text evidence="2">The sequence shown here is derived from an EMBL/GenBank/DDBJ whole genome shotgun (WGS) entry which is preliminary data.</text>
</comment>
<accession>A0A3E3HWH8</accession>
<sequence length="64" mass="7023">MSTMIGMGAGKKAAKESDSKLRKENKELVTANKELQAEVEVLRYRISELEMASAEKVPEATPAK</sequence>
<name>A0A3E3HWH8_9FIRM</name>